<feature type="region of interest" description="Disordered" evidence="1">
    <location>
        <begin position="1"/>
        <end position="46"/>
    </location>
</feature>
<reference evidence="2 3" key="1">
    <citation type="submission" date="2020-06" db="EMBL/GenBank/DDBJ databases">
        <authorList>
            <person name="Li R."/>
            <person name="Bekaert M."/>
        </authorList>
    </citation>
    <scope>NUCLEOTIDE SEQUENCE [LARGE SCALE GENOMIC DNA]</scope>
    <source>
        <strain evidence="3">wild</strain>
    </source>
</reference>
<gene>
    <name evidence="2" type="ORF">MCOR_38862</name>
</gene>
<dbReference type="PANTHER" id="PTHR47018">
    <property type="entry name" value="CXC DOMAIN-CONTAINING PROTEIN-RELATED"/>
    <property type="match status" value="1"/>
</dbReference>
<feature type="compositionally biased region" description="Polar residues" evidence="1">
    <location>
        <begin position="20"/>
        <end position="30"/>
    </location>
</feature>
<organism evidence="2 3">
    <name type="scientific">Mytilus coruscus</name>
    <name type="common">Sea mussel</name>
    <dbReference type="NCBI Taxonomy" id="42192"/>
    <lineage>
        <taxon>Eukaryota</taxon>
        <taxon>Metazoa</taxon>
        <taxon>Spiralia</taxon>
        <taxon>Lophotrochozoa</taxon>
        <taxon>Mollusca</taxon>
        <taxon>Bivalvia</taxon>
        <taxon>Autobranchia</taxon>
        <taxon>Pteriomorphia</taxon>
        <taxon>Mytilida</taxon>
        <taxon>Mytiloidea</taxon>
        <taxon>Mytilidae</taxon>
        <taxon>Mytilinae</taxon>
        <taxon>Mytilus</taxon>
    </lineage>
</organism>
<dbReference type="OrthoDB" id="6158468at2759"/>
<dbReference type="Proteomes" id="UP000507470">
    <property type="component" value="Unassembled WGS sequence"/>
</dbReference>
<proteinExistence type="predicted"/>
<protein>
    <submittedName>
        <fullName evidence="2">Uncharacterized protein</fullName>
    </submittedName>
</protein>
<dbReference type="PANTHER" id="PTHR47018:SF1">
    <property type="entry name" value="TESMIN_TSO1-LIKE CXC DOMAIN-CONTAINING PROTEIN"/>
    <property type="match status" value="1"/>
</dbReference>
<dbReference type="AlphaFoldDB" id="A0A6J8DBT0"/>
<sequence>MQNKVKDTKLERAQKRHMSPMTSGSSSECNSPKLFRYTPRSNDQQPDPVENLHNCFICDKESPLCALREAMTMKLNQRLVDCAKGLQDRQLLAKLSSGDIIAHEMKYHPSCLAAVYRKREQSTFYALEGQAFAEDARTRSTHKRQRPAIAIACNYNDTMHMAKTAEMICCQLANKKTTFSGCLVSEDIDDSIPLPLLQLVKMIEHGPDIKSQ</sequence>
<evidence type="ECO:0000256" key="1">
    <source>
        <dbReference type="SAM" id="MobiDB-lite"/>
    </source>
</evidence>
<evidence type="ECO:0000313" key="3">
    <source>
        <dbReference type="Proteomes" id="UP000507470"/>
    </source>
</evidence>
<accession>A0A6J8DBT0</accession>
<dbReference type="EMBL" id="CACVKT020007082">
    <property type="protein sequence ID" value="CAC5405147.1"/>
    <property type="molecule type" value="Genomic_DNA"/>
</dbReference>
<feature type="compositionally biased region" description="Basic and acidic residues" evidence="1">
    <location>
        <begin position="1"/>
        <end position="13"/>
    </location>
</feature>
<evidence type="ECO:0000313" key="2">
    <source>
        <dbReference type="EMBL" id="CAC5405147.1"/>
    </source>
</evidence>
<keyword evidence="3" id="KW-1185">Reference proteome</keyword>
<name>A0A6J8DBT0_MYTCO</name>